<dbReference type="InterPro" id="IPR017938">
    <property type="entry name" value="Riboflavin_synthase-like_b-brl"/>
</dbReference>
<dbReference type="InterPro" id="IPR001433">
    <property type="entry name" value="OxRdtase_FAD/NAD-bd"/>
</dbReference>
<keyword evidence="2" id="KW-0408">Iron</keyword>
<dbReference type="InterPro" id="IPR008333">
    <property type="entry name" value="Cbr1-like_FAD-bd_dom"/>
</dbReference>
<evidence type="ECO:0000256" key="3">
    <source>
        <dbReference type="ARBA" id="ARBA00023014"/>
    </source>
</evidence>
<evidence type="ECO:0000313" key="5">
    <source>
        <dbReference type="EMBL" id="MBD7919635.1"/>
    </source>
</evidence>
<reference evidence="5 6" key="1">
    <citation type="submission" date="2020-08" db="EMBL/GenBank/DDBJ databases">
        <title>A Genomic Blueprint of the Chicken Gut Microbiome.</title>
        <authorList>
            <person name="Gilroy R."/>
            <person name="Ravi A."/>
            <person name="Getino M."/>
            <person name="Pursley I."/>
            <person name="Horton D.L."/>
            <person name="Alikhan N.-F."/>
            <person name="Baker D."/>
            <person name="Gharbi K."/>
            <person name="Hall N."/>
            <person name="Watson M."/>
            <person name="Adriaenssens E.M."/>
            <person name="Foster-Nyarko E."/>
            <person name="Jarju S."/>
            <person name="Secka A."/>
            <person name="Antonio M."/>
            <person name="Oren A."/>
            <person name="Chaudhuri R."/>
            <person name="La Ragione R.M."/>
            <person name="Hildebrand F."/>
            <person name="Pallen M.J."/>
        </authorList>
    </citation>
    <scope>NUCLEOTIDE SEQUENCE [LARGE SCALE GENOMIC DNA]</scope>
    <source>
        <strain evidence="5 6">Sa3CUA2</strain>
    </source>
</reference>
<gene>
    <name evidence="5" type="ORF">H9657_15300</name>
</gene>
<name>A0ABR8QGV6_9CELL</name>
<evidence type="ECO:0000256" key="2">
    <source>
        <dbReference type="ARBA" id="ARBA00022714"/>
    </source>
</evidence>
<dbReference type="SUPFAM" id="SSF52343">
    <property type="entry name" value="Ferredoxin reductase-like, C-terminal NADP-linked domain"/>
    <property type="match status" value="1"/>
</dbReference>
<dbReference type="Pfam" id="PF00175">
    <property type="entry name" value="NAD_binding_1"/>
    <property type="match status" value="1"/>
</dbReference>
<comment type="cofactor">
    <cofactor evidence="1">
        <name>FAD</name>
        <dbReference type="ChEBI" id="CHEBI:57692"/>
    </cofactor>
</comment>
<keyword evidence="2" id="KW-0001">2Fe-2S</keyword>
<keyword evidence="3" id="KW-0411">Iron-sulfur</keyword>
<feature type="domain" description="FAD-binding FR-type" evidence="4">
    <location>
        <begin position="28"/>
        <end position="132"/>
    </location>
</feature>
<dbReference type="InterPro" id="IPR050415">
    <property type="entry name" value="MRET"/>
</dbReference>
<comment type="caution">
    <text evidence="5">The sequence shown here is derived from an EMBL/GenBank/DDBJ whole genome shotgun (WGS) entry which is preliminary data.</text>
</comment>
<dbReference type="InterPro" id="IPR039261">
    <property type="entry name" value="FNR_nucleotide-bd"/>
</dbReference>
<dbReference type="PANTHER" id="PTHR47354">
    <property type="entry name" value="NADH OXIDOREDUCTASE HCR"/>
    <property type="match status" value="1"/>
</dbReference>
<dbReference type="Gene3D" id="2.40.30.10">
    <property type="entry name" value="Translation factors"/>
    <property type="match status" value="1"/>
</dbReference>
<evidence type="ECO:0000313" key="6">
    <source>
        <dbReference type="Proteomes" id="UP000604241"/>
    </source>
</evidence>
<dbReference type="Pfam" id="PF00970">
    <property type="entry name" value="FAD_binding_6"/>
    <property type="match status" value="1"/>
</dbReference>
<dbReference type="PANTHER" id="PTHR47354:SF5">
    <property type="entry name" value="PROTEIN RFBI"/>
    <property type="match status" value="1"/>
</dbReference>
<keyword evidence="6" id="KW-1185">Reference proteome</keyword>
<dbReference type="Proteomes" id="UP000604241">
    <property type="component" value="Unassembled WGS sequence"/>
</dbReference>
<accession>A0ABR8QGV6</accession>
<dbReference type="PROSITE" id="PS51384">
    <property type="entry name" value="FAD_FR"/>
    <property type="match status" value="1"/>
</dbReference>
<dbReference type="SUPFAM" id="SSF63380">
    <property type="entry name" value="Riboflavin synthase domain-like"/>
    <property type="match status" value="1"/>
</dbReference>
<organism evidence="5 6">
    <name type="scientific">Cellulomonas avistercoris</name>
    <dbReference type="NCBI Taxonomy" id="2762242"/>
    <lineage>
        <taxon>Bacteria</taxon>
        <taxon>Bacillati</taxon>
        <taxon>Actinomycetota</taxon>
        <taxon>Actinomycetes</taxon>
        <taxon>Micrococcales</taxon>
        <taxon>Cellulomonadaceae</taxon>
        <taxon>Cellulomonas</taxon>
    </lineage>
</organism>
<dbReference type="InterPro" id="IPR017927">
    <property type="entry name" value="FAD-bd_FR_type"/>
</dbReference>
<dbReference type="Gene3D" id="3.40.50.80">
    <property type="entry name" value="Nucleotide-binding domain of ferredoxin-NADP reductase (FNR) module"/>
    <property type="match status" value="1"/>
</dbReference>
<dbReference type="EMBL" id="JACSQV010000014">
    <property type="protein sequence ID" value="MBD7919635.1"/>
    <property type="molecule type" value="Genomic_DNA"/>
</dbReference>
<evidence type="ECO:0000256" key="1">
    <source>
        <dbReference type="ARBA" id="ARBA00001974"/>
    </source>
</evidence>
<dbReference type="RefSeq" id="WP_191784285.1">
    <property type="nucleotide sequence ID" value="NZ_JACSQV010000014.1"/>
</dbReference>
<evidence type="ECO:0000259" key="4">
    <source>
        <dbReference type="PROSITE" id="PS51384"/>
    </source>
</evidence>
<dbReference type="PRINTS" id="PR00406">
    <property type="entry name" value="CYTB5RDTASE"/>
</dbReference>
<sequence>MTAAATADEAPDAAPRAARLGERFATTAGWRVARVVDAWQETPSARTLVLDVPGWPGHRAGQHVDLRLTADDGYTASRAYSVSAPTDPAHPGHVHVTVQRVMGGEVSTYLVDDLPVGAGIEVRGPVGGWFVWEPGTAHGAPVLLLAGGSGVTPLAAMVRARRAAGDRTPFRVLYSVRMPTDALFLDELTRGRLDGVDADVWFTRAAPPDAPRPPARIGLRDLAHHGWPAALEPVCYVCGPTGFVEAMTRMLLVLGHEARAIRAERFGPSTD</sequence>
<proteinExistence type="predicted"/>
<keyword evidence="2" id="KW-0479">Metal-binding</keyword>
<protein>
    <submittedName>
        <fullName evidence="5">Oxidoreductase</fullName>
    </submittedName>
</protein>